<organism evidence="1 2">
    <name type="scientific">Exidia glandulosa HHB12029</name>
    <dbReference type="NCBI Taxonomy" id="1314781"/>
    <lineage>
        <taxon>Eukaryota</taxon>
        <taxon>Fungi</taxon>
        <taxon>Dikarya</taxon>
        <taxon>Basidiomycota</taxon>
        <taxon>Agaricomycotina</taxon>
        <taxon>Agaricomycetes</taxon>
        <taxon>Auriculariales</taxon>
        <taxon>Exidiaceae</taxon>
        <taxon>Exidia</taxon>
    </lineage>
</organism>
<gene>
    <name evidence="1" type="ORF">EXIGLDRAFT_779551</name>
</gene>
<dbReference type="InParanoid" id="A0A165BZV5"/>
<dbReference type="Proteomes" id="UP000077266">
    <property type="component" value="Unassembled WGS sequence"/>
</dbReference>
<dbReference type="EMBL" id="KV426382">
    <property type="protein sequence ID" value="KZV81555.1"/>
    <property type="molecule type" value="Genomic_DNA"/>
</dbReference>
<dbReference type="AlphaFoldDB" id="A0A165BZV5"/>
<reference evidence="1 2" key="1">
    <citation type="journal article" date="2016" name="Mol. Biol. Evol.">
        <title>Comparative Genomics of Early-Diverging Mushroom-Forming Fungi Provides Insights into the Origins of Lignocellulose Decay Capabilities.</title>
        <authorList>
            <person name="Nagy L.G."/>
            <person name="Riley R."/>
            <person name="Tritt A."/>
            <person name="Adam C."/>
            <person name="Daum C."/>
            <person name="Floudas D."/>
            <person name="Sun H."/>
            <person name="Yadav J.S."/>
            <person name="Pangilinan J."/>
            <person name="Larsson K.H."/>
            <person name="Matsuura K."/>
            <person name="Barry K."/>
            <person name="Labutti K."/>
            <person name="Kuo R."/>
            <person name="Ohm R.A."/>
            <person name="Bhattacharya S.S."/>
            <person name="Shirouzu T."/>
            <person name="Yoshinaga Y."/>
            <person name="Martin F.M."/>
            <person name="Grigoriev I.V."/>
            <person name="Hibbett D.S."/>
        </authorList>
    </citation>
    <scope>NUCLEOTIDE SEQUENCE [LARGE SCALE GENOMIC DNA]</scope>
    <source>
        <strain evidence="1 2">HHB12029</strain>
    </source>
</reference>
<proteinExistence type="predicted"/>
<evidence type="ECO:0000313" key="2">
    <source>
        <dbReference type="Proteomes" id="UP000077266"/>
    </source>
</evidence>
<dbReference type="Gene3D" id="3.80.10.10">
    <property type="entry name" value="Ribonuclease Inhibitor"/>
    <property type="match status" value="1"/>
</dbReference>
<accession>A0A165BZV5</accession>
<protein>
    <recommendedName>
        <fullName evidence="3">F-box domain-containing protein</fullName>
    </recommendedName>
</protein>
<name>A0A165BZV5_EXIGL</name>
<dbReference type="InterPro" id="IPR032675">
    <property type="entry name" value="LRR_dom_sf"/>
</dbReference>
<evidence type="ECO:0000313" key="1">
    <source>
        <dbReference type="EMBL" id="KZV81555.1"/>
    </source>
</evidence>
<dbReference type="SUPFAM" id="SSF52047">
    <property type="entry name" value="RNI-like"/>
    <property type="match status" value="1"/>
</dbReference>
<feature type="non-terminal residue" evidence="1">
    <location>
        <position position="1"/>
    </location>
</feature>
<keyword evidence="2" id="KW-1185">Reference proteome</keyword>
<sequence>LHSLASAKLECLPTHAFAHLTHLTLVEHPTGILSTRTPSQILAFLGLLPRLTHLSLTFDGLCDIEASTVTSPVPALPFSLVRYDVKGAFPGWTAPIYCSRDSLHELIVRFNPMGEREDLRREILHAAACVAPRLRLLHIRSCPTDPLELVPVLSRCGRLHHLSLELSTHRGTQLDALLAALPVPLRGLGVSIWVHPGAFLDAACCQYIVARLEQTVSSRRIRELHFGAGPDERVAVEALEPIEKFCRAYRVVYKHVEG</sequence>
<evidence type="ECO:0008006" key="3">
    <source>
        <dbReference type="Google" id="ProtNLM"/>
    </source>
</evidence>